<dbReference type="Pfam" id="PF02770">
    <property type="entry name" value="Acyl-CoA_dh_M"/>
    <property type="match status" value="1"/>
</dbReference>
<accession>A0A2V3ZUW2</accession>
<name>A0A2V3ZUW2_9BACT</name>
<dbReference type="GO" id="GO:0003995">
    <property type="term" value="F:acyl-CoA dehydrogenase activity"/>
    <property type="evidence" value="ECO:0007669"/>
    <property type="project" value="InterPro"/>
</dbReference>
<dbReference type="InterPro" id="IPR009100">
    <property type="entry name" value="AcylCoA_DH/oxidase_NM_dom_sf"/>
</dbReference>
<evidence type="ECO:0000256" key="2">
    <source>
        <dbReference type="ARBA" id="ARBA00009347"/>
    </source>
</evidence>
<dbReference type="OrthoDB" id="1522475at2"/>
<evidence type="ECO:0000259" key="9">
    <source>
        <dbReference type="Pfam" id="PF02770"/>
    </source>
</evidence>
<dbReference type="PANTHER" id="PTHR43884">
    <property type="entry name" value="ACYL-COA DEHYDROGENASE"/>
    <property type="match status" value="1"/>
</dbReference>
<evidence type="ECO:0000256" key="5">
    <source>
        <dbReference type="ARBA" id="ARBA00023002"/>
    </source>
</evidence>
<evidence type="ECO:0000256" key="3">
    <source>
        <dbReference type="ARBA" id="ARBA00022630"/>
    </source>
</evidence>
<feature type="domain" description="Acyl-CoA dehydrogenase-like C-terminal" evidence="11">
    <location>
        <begin position="464"/>
        <end position="566"/>
    </location>
</feature>
<dbReference type="SUPFAM" id="SSF47203">
    <property type="entry name" value="Acyl-CoA dehydrogenase C-terminal domain-like"/>
    <property type="match status" value="1"/>
</dbReference>
<dbReference type="AlphaFoldDB" id="A0A2V3ZUW2"/>
<comment type="catalytic activity">
    <reaction evidence="6">
        <text>a 2,3-saturated acyl-CoA + A = a 2,3-dehydroacyl-CoA + AH2</text>
        <dbReference type="Rhea" id="RHEA:48608"/>
        <dbReference type="ChEBI" id="CHEBI:13193"/>
        <dbReference type="ChEBI" id="CHEBI:17499"/>
        <dbReference type="ChEBI" id="CHEBI:60015"/>
        <dbReference type="ChEBI" id="CHEBI:65111"/>
    </reaction>
</comment>
<dbReference type="InterPro" id="IPR046373">
    <property type="entry name" value="Acyl-CoA_Oxase/DH_mid-dom_sf"/>
</dbReference>
<organism evidence="12 13">
    <name type="scientific">Marinifilum breve</name>
    <dbReference type="NCBI Taxonomy" id="2184082"/>
    <lineage>
        <taxon>Bacteria</taxon>
        <taxon>Pseudomonadati</taxon>
        <taxon>Bacteroidota</taxon>
        <taxon>Bacteroidia</taxon>
        <taxon>Marinilabiliales</taxon>
        <taxon>Marinifilaceae</taxon>
    </lineage>
</organism>
<reference evidence="12 13" key="1">
    <citation type="submission" date="2018-05" db="EMBL/GenBank/DDBJ databases">
        <title>Marinifilum breve JC075T sp. nov., a marine bacterium isolated from Yongle Blue Hole in the South China Sea.</title>
        <authorList>
            <person name="Fu T."/>
        </authorList>
    </citation>
    <scope>NUCLEOTIDE SEQUENCE [LARGE SCALE GENOMIC DNA]</scope>
    <source>
        <strain evidence="12 13">JC075</strain>
    </source>
</reference>
<dbReference type="InterPro" id="IPR049426">
    <property type="entry name" value="Acyl-CoA-dh-like_C"/>
</dbReference>
<gene>
    <name evidence="12" type="ORF">DF185_14535</name>
</gene>
<comment type="cofactor">
    <cofactor evidence="1 7">
        <name>FAD</name>
        <dbReference type="ChEBI" id="CHEBI:57692"/>
    </cofactor>
</comment>
<dbReference type="Pfam" id="PF02771">
    <property type="entry name" value="Acyl-CoA_dh_N"/>
    <property type="match status" value="1"/>
</dbReference>
<dbReference type="InterPro" id="IPR037069">
    <property type="entry name" value="AcylCoA_DH/ox_N_sf"/>
</dbReference>
<evidence type="ECO:0000259" key="10">
    <source>
        <dbReference type="Pfam" id="PF02771"/>
    </source>
</evidence>
<dbReference type="RefSeq" id="WP_110361488.1">
    <property type="nucleotide sequence ID" value="NZ_QFLI01000006.1"/>
</dbReference>
<comment type="similarity">
    <text evidence="2 7">Belongs to the acyl-CoA dehydrogenase family.</text>
</comment>
<feature type="domain" description="Acyl-CoA dehydrogenase/oxidase N-terminal" evidence="10">
    <location>
        <begin position="29"/>
        <end position="141"/>
    </location>
</feature>
<dbReference type="Pfam" id="PF00441">
    <property type="entry name" value="Acyl-CoA_dh_1"/>
    <property type="match status" value="1"/>
</dbReference>
<evidence type="ECO:0000259" key="8">
    <source>
        <dbReference type="Pfam" id="PF00441"/>
    </source>
</evidence>
<dbReference type="InterPro" id="IPR006091">
    <property type="entry name" value="Acyl-CoA_Oxase/DH_mid-dom"/>
</dbReference>
<dbReference type="GO" id="GO:0050660">
    <property type="term" value="F:flavin adenine dinucleotide binding"/>
    <property type="evidence" value="ECO:0007669"/>
    <property type="project" value="InterPro"/>
</dbReference>
<proteinExistence type="inferred from homology"/>
<evidence type="ECO:0000256" key="4">
    <source>
        <dbReference type="ARBA" id="ARBA00022827"/>
    </source>
</evidence>
<sequence>MEKIKTVKGGQFLVKETMPQDIFIPEEISEEQKMIMDTCRDFQEKEIFLMQDRIDEQEEGIMTDLLDKAGELGLLGIAIPEEYGGFGQDMNTSMLSTEVMGTYSSFAVAYAAHVGIGTLPILYYGTQAQKEKYLPMLASGEYKGAYCLTEPGSGSDANSGKSKVKLSDDGSKYILNGQKMWITNGGFADIYTVFAKIDDDKNLSAFIVEKSFPGISLGQEEKKMGIKGSSTCMMFFENCEIPIENLLGERGDGFKIALNILNNGRIKLAAAVLGAGKKVISNSINYANERIQFGTEIANFGAIQYKMAEQTIRTYAVESAIYRCSNDIQNTKHHLIEEGMSKEEASVQAQKEFAAEAAILKVAASEVLDYVVDEGVQIYGGMGYSAEAPMERAYRDARINRIFEGTNEINRMLVVDYLLRKAFKNELPLLGASQAVAKELMSIPDFGEEDTSLLAAESKLVEGFKKCALLIAGAAAQKFMQKLSKEQEILMNISDIIMDCYQAESLLLRVKKLVETKGEDACQEQIAMCKVFFYDAADRIHKNAKDAANSISSGDELRMMLLGLKRFTKHSGLNSKEERRMIAKKLIEENKYCF</sequence>
<dbReference type="InterPro" id="IPR006089">
    <property type="entry name" value="Acyl-CoA_DH_CS"/>
</dbReference>
<dbReference type="InterPro" id="IPR036250">
    <property type="entry name" value="AcylCo_DH-like_C"/>
</dbReference>
<protein>
    <submittedName>
        <fullName evidence="12">Acyl-CoA dehydrogenase</fullName>
    </submittedName>
</protein>
<dbReference type="PANTHER" id="PTHR43884:SF12">
    <property type="entry name" value="ISOVALERYL-COA DEHYDROGENASE, MITOCHONDRIAL-RELATED"/>
    <property type="match status" value="1"/>
</dbReference>
<dbReference type="Proteomes" id="UP000248079">
    <property type="component" value="Unassembled WGS sequence"/>
</dbReference>
<evidence type="ECO:0000256" key="7">
    <source>
        <dbReference type="RuleBase" id="RU362125"/>
    </source>
</evidence>
<dbReference type="FunFam" id="2.40.110.10:FF:000006">
    <property type="entry name" value="very long-chain specific acyl-CoA dehydrogenase, mitochondrial"/>
    <property type="match status" value="1"/>
</dbReference>
<dbReference type="PROSITE" id="PS00072">
    <property type="entry name" value="ACYL_COA_DH_1"/>
    <property type="match status" value="1"/>
</dbReference>
<dbReference type="InterPro" id="IPR009075">
    <property type="entry name" value="AcylCo_DH/oxidase_C"/>
</dbReference>
<keyword evidence="5 7" id="KW-0560">Oxidoreductase</keyword>
<dbReference type="EMBL" id="QFLI01000006">
    <property type="protein sequence ID" value="PXX99093.1"/>
    <property type="molecule type" value="Genomic_DNA"/>
</dbReference>
<dbReference type="InterPro" id="IPR013786">
    <property type="entry name" value="AcylCoA_DH/ox_N"/>
</dbReference>
<dbReference type="PROSITE" id="PS00073">
    <property type="entry name" value="ACYL_COA_DH_2"/>
    <property type="match status" value="1"/>
</dbReference>
<evidence type="ECO:0000256" key="6">
    <source>
        <dbReference type="ARBA" id="ARBA00052546"/>
    </source>
</evidence>
<evidence type="ECO:0000313" key="12">
    <source>
        <dbReference type="EMBL" id="PXX99093.1"/>
    </source>
</evidence>
<dbReference type="Gene3D" id="1.20.140.10">
    <property type="entry name" value="Butyryl-CoA Dehydrogenase, subunit A, domain 3"/>
    <property type="match status" value="2"/>
</dbReference>
<keyword evidence="3 7" id="KW-0285">Flavoprotein</keyword>
<dbReference type="SUPFAM" id="SSF56645">
    <property type="entry name" value="Acyl-CoA dehydrogenase NM domain-like"/>
    <property type="match status" value="1"/>
</dbReference>
<dbReference type="Pfam" id="PF21263">
    <property type="entry name" value="Acyl-CoA-dh_C"/>
    <property type="match status" value="1"/>
</dbReference>
<dbReference type="FunFam" id="1.20.140.10:FF:000019">
    <property type="entry name" value="Acyl-CoA dehydrogenase"/>
    <property type="match status" value="1"/>
</dbReference>
<evidence type="ECO:0000256" key="1">
    <source>
        <dbReference type="ARBA" id="ARBA00001974"/>
    </source>
</evidence>
<dbReference type="FunFam" id="1.10.540.10:FF:000001">
    <property type="entry name" value="Very long-chain-specific acyl-CoA dehydrogenase, mitochondrial"/>
    <property type="match status" value="1"/>
</dbReference>
<evidence type="ECO:0000313" key="13">
    <source>
        <dbReference type="Proteomes" id="UP000248079"/>
    </source>
</evidence>
<feature type="domain" description="Acyl-CoA dehydrogenase/oxidase C-terminal" evidence="8">
    <location>
        <begin position="251"/>
        <end position="416"/>
    </location>
</feature>
<keyword evidence="4 7" id="KW-0274">FAD</keyword>
<keyword evidence="13" id="KW-1185">Reference proteome</keyword>
<dbReference type="Gene3D" id="1.10.540.10">
    <property type="entry name" value="Acyl-CoA dehydrogenase/oxidase, N-terminal domain"/>
    <property type="match status" value="1"/>
</dbReference>
<dbReference type="Gene3D" id="2.40.110.10">
    <property type="entry name" value="Butyryl-CoA Dehydrogenase, subunit A, domain 2"/>
    <property type="match status" value="1"/>
</dbReference>
<evidence type="ECO:0000259" key="11">
    <source>
        <dbReference type="Pfam" id="PF21263"/>
    </source>
</evidence>
<comment type="caution">
    <text evidence="12">The sequence shown here is derived from an EMBL/GenBank/DDBJ whole genome shotgun (WGS) entry which is preliminary data.</text>
</comment>
<feature type="domain" description="Acyl-CoA oxidase/dehydrogenase middle" evidence="9">
    <location>
        <begin position="145"/>
        <end position="239"/>
    </location>
</feature>